<dbReference type="PANTHER" id="PTHR45033">
    <property type="match status" value="1"/>
</dbReference>
<dbReference type="RefSeq" id="WP_114442774.1">
    <property type="nucleotide sequence ID" value="NZ_QOZG01000021.1"/>
</dbReference>
<feature type="domain" description="Enoyl reductase (ER)" evidence="1">
    <location>
        <begin position="13"/>
        <end position="335"/>
    </location>
</feature>
<dbReference type="GO" id="GO:0016491">
    <property type="term" value="F:oxidoreductase activity"/>
    <property type="evidence" value="ECO:0007669"/>
    <property type="project" value="InterPro"/>
</dbReference>
<dbReference type="InterPro" id="IPR052711">
    <property type="entry name" value="Zinc_ADH-like"/>
</dbReference>
<evidence type="ECO:0000313" key="3">
    <source>
        <dbReference type="Proteomes" id="UP000253420"/>
    </source>
</evidence>
<evidence type="ECO:0000259" key="1">
    <source>
        <dbReference type="SMART" id="SM00829"/>
    </source>
</evidence>
<accession>A0A368JXC2</accession>
<proteinExistence type="predicted"/>
<dbReference type="SUPFAM" id="SSF50129">
    <property type="entry name" value="GroES-like"/>
    <property type="match status" value="1"/>
</dbReference>
<reference evidence="2 3" key="1">
    <citation type="submission" date="2018-07" db="EMBL/GenBank/DDBJ databases">
        <title>The draft genome of Phyllobacterium salinisoli.</title>
        <authorList>
            <person name="Liu L."/>
            <person name="Li L."/>
            <person name="Zhang X."/>
            <person name="Liang L."/>
        </authorList>
    </citation>
    <scope>NUCLEOTIDE SEQUENCE [LARGE SCALE GENOMIC DNA]</scope>
    <source>
        <strain evidence="2 3">LLAN61</strain>
    </source>
</reference>
<dbReference type="Pfam" id="PF00107">
    <property type="entry name" value="ADH_zinc_N"/>
    <property type="match status" value="1"/>
</dbReference>
<gene>
    <name evidence="2" type="ORF">DUT91_22960</name>
</gene>
<dbReference type="OrthoDB" id="9790818at2"/>
<sequence length="337" mass="35430">MKTARQWSIAGLGPQDLRIREAEIAAPGVGEMVVRTEAVSLNFRDKLVMENGMGLPLAFPFVPVSDMAGVVEAVGTGVTRFKPGDRVISTFMPGRLDGNGLGNARNPPYRTLGGAHPGVLSEYVTFPADWFVAAPKTLDAGEASTLPCAGLTAWMALIESGHLKAGDKVLVQGTGGVALFAVQIARAHGAEIFVTSSSAEKLERVRGLGVKHLLARDGWVDGLLDLTDGYGADHVLDIAGGSGFAQSLKAVAVGGRISLIGVFGGLEISGSAPDLLLKAPIVQGISVGHRRALEDFVLAVDVVGLKPVIDRRYRFEEAAEAFAHLDRGPFGKIVIEF</sequence>
<dbReference type="Gene3D" id="3.90.180.10">
    <property type="entry name" value="Medium-chain alcohol dehydrogenases, catalytic domain"/>
    <property type="match status" value="1"/>
</dbReference>
<dbReference type="CDD" id="cd08276">
    <property type="entry name" value="MDR7"/>
    <property type="match status" value="1"/>
</dbReference>
<dbReference type="InterPro" id="IPR013154">
    <property type="entry name" value="ADH-like_N"/>
</dbReference>
<dbReference type="PANTHER" id="PTHR45033:SF2">
    <property type="entry name" value="ZINC-TYPE ALCOHOL DEHYDROGENASE-LIKE PROTEIN C1773.06C"/>
    <property type="match status" value="1"/>
</dbReference>
<organism evidence="2 3">
    <name type="scientific">Phyllobacterium salinisoli</name>
    <dbReference type="NCBI Taxonomy" id="1899321"/>
    <lineage>
        <taxon>Bacteria</taxon>
        <taxon>Pseudomonadati</taxon>
        <taxon>Pseudomonadota</taxon>
        <taxon>Alphaproteobacteria</taxon>
        <taxon>Hyphomicrobiales</taxon>
        <taxon>Phyllobacteriaceae</taxon>
        <taxon>Phyllobacterium</taxon>
    </lineage>
</organism>
<dbReference type="Proteomes" id="UP000253420">
    <property type="component" value="Unassembled WGS sequence"/>
</dbReference>
<dbReference type="InterPro" id="IPR020843">
    <property type="entry name" value="ER"/>
</dbReference>
<dbReference type="Pfam" id="PF08240">
    <property type="entry name" value="ADH_N"/>
    <property type="match status" value="1"/>
</dbReference>
<dbReference type="EMBL" id="QOZG01000021">
    <property type="protein sequence ID" value="RCS21601.1"/>
    <property type="molecule type" value="Genomic_DNA"/>
</dbReference>
<evidence type="ECO:0000313" key="2">
    <source>
        <dbReference type="EMBL" id="RCS21601.1"/>
    </source>
</evidence>
<dbReference type="SUPFAM" id="SSF51735">
    <property type="entry name" value="NAD(P)-binding Rossmann-fold domains"/>
    <property type="match status" value="1"/>
</dbReference>
<dbReference type="InterPro" id="IPR013149">
    <property type="entry name" value="ADH-like_C"/>
</dbReference>
<dbReference type="AlphaFoldDB" id="A0A368JXC2"/>
<dbReference type="InterPro" id="IPR036291">
    <property type="entry name" value="NAD(P)-bd_dom_sf"/>
</dbReference>
<comment type="caution">
    <text evidence="2">The sequence shown here is derived from an EMBL/GenBank/DDBJ whole genome shotgun (WGS) entry which is preliminary data.</text>
</comment>
<dbReference type="SMART" id="SM00829">
    <property type="entry name" value="PKS_ER"/>
    <property type="match status" value="1"/>
</dbReference>
<name>A0A368JXC2_9HYPH</name>
<dbReference type="Gene3D" id="3.40.50.720">
    <property type="entry name" value="NAD(P)-binding Rossmann-like Domain"/>
    <property type="match status" value="1"/>
</dbReference>
<keyword evidence="3" id="KW-1185">Reference proteome</keyword>
<protein>
    <submittedName>
        <fullName evidence="2">NAD(P)-dependent alcohol dehydrogenase</fullName>
    </submittedName>
</protein>
<dbReference type="InterPro" id="IPR011032">
    <property type="entry name" value="GroES-like_sf"/>
</dbReference>